<keyword evidence="1" id="KW-0418">Kinase</keyword>
<organism evidence="1 2">
    <name type="scientific">Donghicola mangrovi</name>
    <dbReference type="NCBI Taxonomy" id="2729614"/>
    <lineage>
        <taxon>Bacteria</taxon>
        <taxon>Pseudomonadati</taxon>
        <taxon>Pseudomonadota</taxon>
        <taxon>Alphaproteobacteria</taxon>
        <taxon>Rhodobacterales</taxon>
        <taxon>Roseobacteraceae</taxon>
        <taxon>Donghicola</taxon>
    </lineage>
</organism>
<dbReference type="EMBL" id="JABCJE010000001">
    <property type="protein sequence ID" value="NVO22553.1"/>
    <property type="molecule type" value="Genomic_DNA"/>
</dbReference>
<reference evidence="1 2" key="1">
    <citation type="submission" date="2020-04" db="EMBL/GenBank/DDBJ databases">
        <title>Donghicola sp., a member of the Rhodobacteraceae family isolated from mangrove forest in Thailand.</title>
        <authorList>
            <person name="Charoenyingcharoen P."/>
            <person name="Yukphan P."/>
        </authorList>
    </citation>
    <scope>NUCLEOTIDE SEQUENCE [LARGE SCALE GENOMIC DNA]</scope>
    <source>
        <strain evidence="1 2">B5-SW-15</strain>
    </source>
</reference>
<dbReference type="InterPro" id="IPR011009">
    <property type="entry name" value="Kinase-like_dom_sf"/>
</dbReference>
<evidence type="ECO:0000313" key="2">
    <source>
        <dbReference type="Proteomes" id="UP000592216"/>
    </source>
</evidence>
<dbReference type="Proteomes" id="UP000592216">
    <property type="component" value="Unassembled WGS sequence"/>
</dbReference>
<evidence type="ECO:0000313" key="1">
    <source>
        <dbReference type="EMBL" id="NVO22553.1"/>
    </source>
</evidence>
<dbReference type="GO" id="GO:0004674">
    <property type="term" value="F:protein serine/threonine kinase activity"/>
    <property type="evidence" value="ECO:0007669"/>
    <property type="project" value="UniProtKB-KW"/>
</dbReference>
<proteinExistence type="predicted"/>
<comment type="caution">
    <text evidence="1">The sequence shown here is derived from an EMBL/GenBank/DDBJ whole genome shotgun (WGS) entry which is preliminary data.</text>
</comment>
<protein>
    <submittedName>
        <fullName evidence="1">Serine/threonine protein kinase</fullName>
    </submittedName>
</protein>
<keyword evidence="1" id="KW-0808">Transferase</keyword>
<dbReference type="Gene3D" id="1.10.510.10">
    <property type="entry name" value="Transferase(Phosphotransferase) domain 1"/>
    <property type="match status" value="1"/>
</dbReference>
<accession>A0A850Q0I9</accession>
<sequence>MLRDPRLRNTQAGMKTLPADTQFVQETVHKRDPFSETVSGYAASDPSEKLVMRRLGSLPLWSRWIGWALARKEIRGLKAVAGIEGTPQLIRVDREGILRTWSHGTPLQLAKPKDAAWYKDAKRLLREMRKRGVTHNDLAKPQNWLMTPDGRASVIDFQLASVHQNRGRLHRIMAYEDLRHLLKQKRKYAKALLTPAEKKMLERRALPSRVWMATAKPLYNFVTRKLMNWSDGEGTENRVANEGPALREELMSHPRVQDVAFATFALPARGVGLYGFVETDLDQAILRSFIPEKRVEHLQAVMSLPRELDGTVRSDILQLVAMNRADELQELMERDPALADTLRPIVNERLNLTDRQLRGQ</sequence>
<name>A0A850Q0I9_9RHOB</name>
<keyword evidence="1" id="KW-0723">Serine/threonine-protein kinase</keyword>
<dbReference type="SUPFAM" id="SSF56112">
    <property type="entry name" value="Protein kinase-like (PK-like)"/>
    <property type="match status" value="1"/>
</dbReference>
<gene>
    <name evidence="1" type="ORF">HJ536_04210</name>
</gene>
<dbReference type="AlphaFoldDB" id="A0A850Q0I9"/>